<accession>A0A367KPV4</accession>
<sequence length="51" mass="5782">MSSLEEQFHIMRQQIVALQAQIQDAPNMPMQSADDTATLPLHSMGTRPHYD</sequence>
<keyword evidence="3" id="KW-1185">Reference proteome</keyword>
<feature type="non-terminal residue" evidence="2">
    <location>
        <position position="51"/>
    </location>
</feature>
<dbReference type="EMBL" id="PJQM01000757">
    <property type="protein sequence ID" value="RCI04201.1"/>
    <property type="molecule type" value="Genomic_DNA"/>
</dbReference>
<evidence type="ECO:0000313" key="2">
    <source>
        <dbReference type="EMBL" id="RCI04201.1"/>
    </source>
</evidence>
<reference evidence="2 3" key="1">
    <citation type="journal article" date="2018" name="G3 (Bethesda)">
        <title>Phylogenetic and Phylogenomic Definition of Rhizopus Species.</title>
        <authorList>
            <person name="Gryganskyi A.P."/>
            <person name="Golan J."/>
            <person name="Dolatabadi S."/>
            <person name="Mondo S."/>
            <person name="Robb S."/>
            <person name="Idnurm A."/>
            <person name="Muszewska A."/>
            <person name="Steczkiewicz K."/>
            <person name="Masonjones S."/>
            <person name="Liao H.L."/>
            <person name="Gajdeczka M.T."/>
            <person name="Anike F."/>
            <person name="Vuek A."/>
            <person name="Anishchenko I.M."/>
            <person name="Voigt K."/>
            <person name="de Hoog G.S."/>
            <person name="Smith M.E."/>
            <person name="Heitman J."/>
            <person name="Vilgalys R."/>
            <person name="Stajich J.E."/>
        </authorList>
    </citation>
    <scope>NUCLEOTIDE SEQUENCE [LARGE SCALE GENOMIC DNA]</scope>
    <source>
        <strain evidence="2 3">LSU 92-RS-03</strain>
    </source>
</reference>
<dbReference type="STRING" id="4846.A0A367KPV4"/>
<comment type="caution">
    <text evidence="2">The sequence shown here is derived from an EMBL/GenBank/DDBJ whole genome shotgun (WGS) entry which is preliminary data.</text>
</comment>
<dbReference type="AlphaFoldDB" id="A0A367KPV4"/>
<dbReference type="Proteomes" id="UP000253551">
    <property type="component" value="Unassembled WGS sequence"/>
</dbReference>
<feature type="region of interest" description="Disordered" evidence="1">
    <location>
        <begin position="28"/>
        <end position="51"/>
    </location>
</feature>
<evidence type="ECO:0000313" key="3">
    <source>
        <dbReference type="Proteomes" id="UP000253551"/>
    </source>
</evidence>
<evidence type="ECO:0000256" key="1">
    <source>
        <dbReference type="SAM" id="MobiDB-lite"/>
    </source>
</evidence>
<name>A0A367KPV4_RHIST</name>
<protein>
    <submittedName>
        <fullName evidence="2">Uncharacterized protein</fullName>
    </submittedName>
</protein>
<proteinExistence type="predicted"/>
<gene>
    <name evidence="2" type="ORF">CU098_013183</name>
</gene>
<dbReference type="OrthoDB" id="2282570at2759"/>
<organism evidence="2 3">
    <name type="scientific">Rhizopus stolonifer</name>
    <name type="common">Rhizopus nigricans</name>
    <dbReference type="NCBI Taxonomy" id="4846"/>
    <lineage>
        <taxon>Eukaryota</taxon>
        <taxon>Fungi</taxon>
        <taxon>Fungi incertae sedis</taxon>
        <taxon>Mucoromycota</taxon>
        <taxon>Mucoromycotina</taxon>
        <taxon>Mucoromycetes</taxon>
        <taxon>Mucorales</taxon>
        <taxon>Mucorineae</taxon>
        <taxon>Rhizopodaceae</taxon>
        <taxon>Rhizopus</taxon>
    </lineage>
</organism>